<evidence type="ECO:0000259" key="13">
    <source>
        <dbReference type="PROSITE" id="PS50885"/>
    </source>
</evidence>
<dbReference type="InterPro" id="IPR003661">
    <property type="entry name" value="HisK_dim/P_dom"/>
</dbReference>
<dbReference type="InterPro" id="IPR035965">
    <property type="entry name" value="PAS-like_dom_sf"/>
</dbReference>
<keyword evidence="10" id="KW-0812">Transmembrane</keyword>
<dbReference type="AlphaFoldDB" id="A0A7C4EHP8"/>
<evidence type="ECO:0000256" key="5">
    <source>
        <dbReference type="ARBA" id="ARBA00022679"/>
    </source>
</evidence>
<dbReference type="SUPFAM" id="SSF47384">
    <property type="entry name" value="Homodimeric domain of signal transducing histidine kinase"/>
    <property type="match status" value="1"/>
</dbReference>
<feature type="domain" description="PAS" evidence="12">
    <location>
        <begin position="417"/>
        <end position="494"/>
    </location>
</feature>
<feature type="domain" description="Histidine kinase" evidence="11">
    <location>
        <begin position="682"/>
        <end position="928"/>
    </location>
</feature>
<dbReference type="SMART" id="SM00388">
    <property type="entry name" value="HisKA"/>
    <property type="match status" value="1"/>
</dbReference>
<dbReference type="GO" id="GO:0006355">
    <property type="term" value="P:regulation of DNA-templated transcription"/>
    <property type="evidence" value="ECO:0007669"/>
    <property type="project" value="InterPro"/>
</dbReference>
<dbReference type="PANTHER" id="PTHR43065:SF42">
    <property type="entry name" value="TWO-COMPONENT SENSOR PPRA"/>
    <property type="match status" value="1"/>
</dbReference>
<dbReference type="SUPFAM" id="SSF55785">
    <property type="entry name" value="PYP-like sensor domain (PAS domain)"/>
    <property type="match status" value="2"/>
</dbReference>
<dbReference type="EC" id="2.7.13.3" evidence="3"/>
<evidence type="ECO:0000256" key="9">
    <source>
        <dbReference type="ARBA" id="ARBA00023012"/>
    </source>
</evidence>
<dbReference type="Gene3D" id="1.10.287.130">
    <property type="match status" value="1"/>
</dbReference>
<dbReference type="InterPro" id="IPR003594">
    <property type="entry name" value="HATPase_dom"/>
</dbReference>
<feature type="transmembrane region" description="Helical" evidence="10">
    <location>
        <begin position="338"/>
        <end position="357"/>
    </location>
</feature>
<dbReference type="InterPro" id="IPR005467">
    <property type="entry name" value="His_kinase_dom"/>
</dbReference>
<sequence>MSAPVWCGRIMPGKRTHRKSGLALDTAGETWPKLTISPGCALRPATFKRIGTMTRQRVMLKLLTGAFLVCVGPSLAVLVFLARAEFARDLASIEQDAARTTAAMAAIQEGVVQSTRVLLTTLAQVHEFKSLDRQDISRTFRRIIDMYPDYANFHAALPDGTVIASAAPIPEGGVNLADRRHVRDALEGKCCAPGEYVVSRLTFDPVFPFACPVFSPSGETIAVLVAALRLSSYADALARSSLPADSSVVLFDHRFTVLYSTQFSVGARIGDSLDNPPAPGALPGRDILSAALDGDGVARTYSIKPVSMSPQDSPYMYIAVGIPRAVAAQRASATAGTWILTLCVVLLVTLGAFWVFLRRRIADAYRALYDAARDFMNGKLDARTHLTEAHGEIGLVGQAFDAMAASVQAAITDLREAESRFRTLVEQAPEAIIVTDVDSGRIILANQNAERLFGCDREDLMANGIHRFYHPVQPDGRSARDSVADFRRRALAGEMVITERTFRDARGQEHICEVRVVEFPSTGFRSVRSSWLDITQRKQAEEALRVSERQFRSIVESLPVPLLFFRVEGGAIVFDAANPAAERLCGVDSAALRGRQLGDAFASLDTVRFRAAAADVASGRGGLGFQAALEDDCFQGSYDLTLFCPKQGILGLLAVDVTEKLKLQDVLIQTEKMMSVGGLAAGMAHEINNPLSAMIQSAQVLEKRLLHPGGANAAAAEEAGCPAEALRRYLEARDVPGFLTGIREAGARAARIVSSMLEFSRKVESNRAPADMRELLDKAVGLCATDYDLKKKYDFRKIVVERDYDPSLPAVPCTATQVQQVFLNLLKNAAQAMYGARTGAAPPTLWLRTRRDGNEAVVEKEDNGPGMDQATQRKIFEPFYTTKGSGEGTGLGLSVSRFLIQEKHKGSLSVESQVGKGTKFTVRLPLGDE</sequence>
<dbReference type="CDD" id="cd00130">
    <property type="entry name" value="PAS"/>
    <property type="match status" value="1"/>
</dbReference>
<comment type="subcellular location">
    <subcellularLocation>
        <location evidence="2">Membrane</location>
    </subcellularLocation>
</comment>
<dbReference type="GO" id="GO:0016020">
    <property type="term" value="C:membrane"/>
    <property type="evidence" value="ECO:0007669"/>
    <property type="project" value="UniProtKB-SubCell"/>
</dbReference>
<keyword evidence="6" id="KW-0547">Nucleotide-binding</keyword>
<dbReference type="GO" id="GO:0000155">
    <property type="term" value="F:phosphorelay sensor kinase activity"/>
    <property type="evidence" value="ECO:0007669"/>
    <property type="project" value="InterPro"/>
</dbReference>
<accession>A0A7C4EHP8</accession>
<dbReference type="Pfam" id="PF13188">
    <property type="entry name" value="PAS_8"/>
    <property type="match status" value="1"/>
</dbReference>
<dbReference type="Pfam" id="PF00512">
    <property type="entry name" value="HisKA"/>
    <property type="match status" value="1"/>
</dbReference>
<dbReference type="PRINTS" id="PR00344">
    <property type="entry name" value="BCTRLSENSOR"/>
</dbReference>
<proteinExistence type="predicted"/>
<dbReference type="InterPro" id="IPR003660">
    <property type="entry name" value="HAMP_dom"/>
</dbReference>
<keyword evidence="8" id="KW-0067">ATP-binding</keyword>
<dbReference type="InterPro" id="IPR000014">
    <property type="entry name" value="PAS"/>
</dbReference>
<dbReference type="PANTHER" id="PTHR43065">
    <property type="entry name" value="SENSOR HISTIDINE KINASE"/>
    <property type="match status" value="1"/>
</dbReference>
<keyword evidence="4" id="KW-0597">Phosphoprotein</keyword>
<comment type="catalytic activity">
    <reaction evidence="1">
        <text>ATP + protein L-histidine = ADP + protein N-phospho-L-histidine.</text>
        <dbReference type="EC" id="2.7.13.3"/>
    </reaction>
</comment>
<dbReference type="Gene3D" id="3.30.450.20">
    <property type="entry name" value="PAS domain"/>
    <property type="match status" value="3"/>
</dbReference>
<keyword evidence="7" id="KW-0418">Kinase</keyword>
<dbReference type="PROSITE" id="PS50885">
    <property type="entry name" value="HAMP"/>
    <property type="match status" value="1"/>
</dbReference>
<dbReference type="PROSITE" id="PS50109">
    <property type="entry name" value="HIS_KIN"/>
    <property type="match status" value="1"/>
</dbReference>
<dbReference type="Gene3D" id="3.30.565.10">
    <property type="entry name" value="Histidine kinase-like ATPase, C-terminal domain"/>
    <property type="match status" value="1"/>
</dbReference>
<dbReference type="SMART" id="SM00304">
    <property type="entry name" value="HAMP"/>
    <property type="match status" value="1"/>
</dbReference>
<dbReference type="SUPFAM" id="SSF55874">
    <property type="entry name" value="ATPase domain of HSP90 chaperone/DNA topoisomerase II/histidine kinase"/>
    <property type="match status" value="1"/>
</dbReference>
<reference evidence="14" key="1">
    <citation type="journal article" date="2020" name="mSystems">
        <title>Genome- and Community-Level Interaction Insights into Carbon Utilization and Element Cycling Functions of Hydrothermarchaeota in Hydrothermal Sediment.</title>
        <authorList>
            <person name="Zhou Z."/>
            <person name="Liu Y."/>
            <person name="Xu W."/>
            <person name="Pan J."/>
            <person name="Luo Z.H."/>
            <person name="Li M."/>
        </authorList>
    </citation>
    <scope>NUCLEOTIDE SEQUENCE [LARGE SCALE GENOMIC DNA]</scope>
    <source>
        <strain evidence="14">SpSt-413</strain>
    </source>
</reference>
<dbReference type="Gene3D" id="6.10.340.10">
    <property type="match status" value="1"/>
</dbReference>
<evidence type="ECO:0000256" key="4">
    <source>
        <dbReference type="ARBA" id="ARBA00022553"/>
    </source>
</evidence>
<name>A0A7C4EHP8_9BACT</name>
<evidence type="ECO:0000259" key="11">
    <source>
        <dbReference type="PROSITE" id="PS50109"/>
    </source>
</evidence>
<dbReference type="CDD" id="cd12914">
    <property type="entry name" value="PDC1_DGC_like"/>
    <property type="match status" value="1"/>
</dbReference>
<dbReference type="Pfam" id="PF00989">
    <property type="entry name" value="PAS"/>
    <property type="match status" value="1"/>
</dbReference>
<dbReference type="EMBL" id="DSRP01000339">
    <property type="protein sequence ID" value="HGG92268.1"/>
    <property type="molecule type" value="Genomic_DNA"/>
</dbReference>
<protein>
    <recommendedName>
        <fullName evidence="3">histidine kinase</fullName>
        <ecNumber evidence="3">2.7.13.3</ecNumber>
    </recommendedName>
</protein>
<gene>
    <name evidence="14" type="ORF">ENR59_04875</name>
</gene>
<dbReference type="SMART" id="SM00091">
    <property type="entry name" value="PAS"/>
    <property type="match status" value="2"/>
</dbReference>
<keyword evidence="5" id="KW-0808">Transferase</keyword>
<dbReference type="InterPro" id="IPR013767">
    <property type="entry name" value="PAS_fold"/>
</dbReference>
<comment type="caution">
    <text evidence="14">The sequence shown here is derived from an EMBL/GenBank/DDBJ whole genome shotgun (WGS) entry which is preliminary data.</text>
</comment>
<feature type="transmembrane region" description="Helical" evidence="10">
    <location>
        <begin position="58"/>
        <end position="82"/>
    </location>
</feature>
<evidence type="ECO:0000256" key="1">
    <source>
        <dbReference type="ARBA" id="ARBA00000085"/>
    </source>
</evidence>
<evidence type="ECO:0000256" key="3">
    <source>
        <dbReference type="ARBA" id="ARBA00012438"/>
    </source>
</evidence>
<dbReference type="SMART" id="SM00387">
    <property type="entry name" value="HATPase_c"/>
    <property type="match status" value="1"/>
</dbReference>
<evidence type="ECO:0000256" key="2">
    <source>
        <dbReference type="ARBA" id="ARBA00004370"/>
    </source>
</evidence>
<dbReference type="InterPro" id="IPR004358">
    <property type="entry name" value="Sig_transdc_His_kin-like_C"/>
</dbReference>
<keyword evidence="10" id="KW-0472">Membrane</keyword>
<evidence type="ECO:0000256" key="7">
    <source>
        <dbReference type="ARBA" id="ARBA00022777"/>
    </source>
</evidence>
<evidence type="ECO:0000256" key="6">
    <source>
        <dbReference type="ARBA" id="ARBA00022741"/>
    </source>
</evidence>
<dbReference type="NCBIfam" id="TIGR00229">
    <property type="entry name" value="sensory_box"/>
    <property type="match status" value="1"/>
</dbReference>
<dbReference type="CDD" id="cd00082">
    <property type="entry name" value="HisKA"/>
    <property type="match status" value="1"/>
</dbReference>
<organism evidence="14">
    <name type="scientific">Fundidesulfovibrio putealis</name>
    <dbReference type="NCBI Taxonomy" id="270496"/>
    <lineage>
        <taxon>Bacteria</taxon>
        <taxon>Pseudomonadati</taxon>
        <taxon>Thermodesulfobacteriota</taxon>
        <taxon>Desulfovibrionia</taxon>
        <taxon>Desulfovibrionales</taxon>
        <taxon>Desulfovibrionaceae</taxon>
        <taxon>Fundidesulfovibrio</taxon>
    </lineage>
</organism>
<keyword evidence="10" id="KW-1133">Transmembrane helix</keyword>
<keyword evidence="9" id="KW-0902">Two-component regulatory system</keyword>
<dbReference type="Pfam" id="PF02518">
    <property type="entry name" value="HATPase_c"/>
    <property type="match status" value="1"/>
</dbReference>
<evidence type="ECO:0000256" key="8">
    <source>
        <dbReference type="ARBA" id="ARBA00022840"/>
    </source>
</evidence>
<dbReference type="PROSITE" id="PS50112">
    <property type="entry name" value="PAS"/>
    <property type="match status" value="2"/>
</dbReference>
<evidence type="ECO:0000313" key="14">
    <source>
        <dbReference type="EMBL" id="HGG92268.1"/>
    </source>
</evidence>
<dbReference type="InterPro" id="IPR036097">
    <property type="entry name" value="HisK_dim/P_sf"/>
</dbReference>
<feature type="domain" description="HAMP" evidence="13">
    <location>
        <begin position="359"/>
        <end position="412"/>
    </location>
</feature>
<dbReference type="InterPro" id="IPR036890">
    <property type="entry name" value="HATPase_C_sf"/>
</dbReference>
<feature type="domain" description="PAS" evidence="12">
    <location>
        <begin position="547"/>
        <end position="597"/>
    </location>
</feature>
<dbReference type="CDD" id="cd06225">
    <property type="entry name" value="HAMP"/>
    <property type="match status" value="1"/>
</dbReference>
<evidence type="ECO:0000259" key="12">
    <source>
        <dbReference type="PROSITE" id="PS50112"/>
    </source>
</evidence>
<dbReference type="GO" id="GO:0005524">
    <property type="term" value="F:ATP binding"/>
    <property type="evidence" value="ECO:0007669"/>
    <property type="project" value="UniProtKB-KW"/>
</dbReference>
<evidence type="ECO:0000256" key="10">
    <source>
        <dbReference type="SAM" id="Phobius"/>
    </source>
</evidence>